<evidence type="ECO:0000313" key="3">
    <source>
        <dbReference type="Proteomes" id="UP000657918"/>
    </source>
</evidence>
<dbReference type="AlphaFoldDB" id="A0A835N4J2"/>
<dbReference type="EMBL" id="JADGMS010000003">
    <property type="protein sequence ID" value="KAF9686127.1"/>
    <property type="molecule type" value="Genomic_DNA"/>
</dbReference>
<accession>A0A835N4J2</accession>
<sequence length="59" mass="6302">MGLVQHCTDHCMVCPMASMLRAGSERPDPHTSVTIRTPRPSPSTLAVAGLHSNALPFAF</sequence>
<name>A0A835N4J2_9ROSI</name>
<feature type="region of interest" description="Disordered" evidence="1">
    <location>
        <begin position="22"/>
        <end position="46"/>
    </location>
</feature>
<evidence type="ECO:0000256" key="1">
    <source>
        <dbReference type="SAM" id="MobiDB-lite"/>
    </source>
</evidence>
<proteinExistence type="predicted"/>
<gene>
    <name evidence="2" type="ORF">SADUNF_Sadunf03G0125900</name>
</gene>
<reference evidence="2 3" key="1">
    <citation type="submission" date="2020-10" db="EMBL/GenBank/DDBJ databases">
        <title>Plant Genome Project.</title>
        <authorList>
            <person name="Zhang R.-G."/>
        </authorList>
    </citation>
    <scope>NUCLEOTIDE SEQUENCE [LARGE SCALE GENOMIC DNA]</scope>
    <source>
        <strain evidence="2">FAFU-HL-1</strain>
        <tissue evidence="2">Leaf</tissue>
    </source>
</reference>
<keyword evidence="3" id="KW-1185">Reference proteome</keyword>
<protein>
    <submittedName>
        <fullName evidence="2">Uncharacterized protein</fullName>
    </submittedName>
</protein>
<evidence type="ECO:0000313" key="2">
    <source>
        <dbReference type="EMBL" id="KAF9686127.1"/>
    </source>
</evidence>
<comment type="caution">
    <text evidence="2">The sequence shown here is derived from an EMBL/GenBank/DDBJ whole genome shotgun (WGS) entry which is preliminary data.</text>
</comment>
<organism evidence="2 3">
    <name type="scientific">Salix dunnii</name>
    <dbReference type="NCBI Taxonomy" id="1413687"/>
    <lineage>
        <taxon>Eukaryota</taxon>
        <taxon>Viridiplantae</taxon>
        <taxon>Streptophyta</taxon>
        <taxon>Embryophyta</taxon>
        <taxon>Tracheophyta</taxon>
        <taxon>Spermatophyta</taxon>
        <taxon>Magnoliopsida</taxon>
        <taxon>eudicotyledons</taxon>
        <taxon>Gunneridae</taxon>
        <taxon>Pentapetalae</taxon>
        <taxon>rosids</taxon>
        <taxon>fabids</taxon>
        <taxon>Malpighiales</taxon>
        <taxon>Salicaceae</taxon>
        <taxon>Saliceae</taxon>
        <taxon>Salix</taxon>
    </lineage>
</organism>
<dbReference type="Proteomes" id="UP000657918">
    <property type="component" value="Unassembled WGS sequence"/>
</dbReference>